<organism evidence="1 2">
    <name type="scientific">Streptomyces luteoverticillatus</name>
    <name type="common">Streptoverticillium luteoverticillatus</name>
    <dbReference type="NCBI Taxonomy" id="66425"/>
    <lineage>
        <taxon>Bacteria</taxon>
        <taxon>Bacillati</taxon>
        <taxon>Actinomycetota</taxon>
        <taxon>Actinomycetes</taxon>
        <taxon>Kitasatosporales</taxon>
        <taxon>Streptomycetaceae</taxon>
        <taxon>Streptomyces</taxon>
    </lineage>
</organism>
<dbReference type="RefSeq" id="WP_126917339.1">
    <property type="nucleotide sequence ID" value="NZ_CP034587.1"/>
</dbReference>
<dbReference type="AlphaFoldDB" id="A0A3S9PR60"/>
<dbReference type="EMBL" id="CP034587">
    <property type="protein sequence ID" value="AZQ74837.1"/>
    <property type="molecule type" value="Genomic_DNA"/>
</dbReference>
<evidence type="ECO:0000313" key="2">
    <source>
        <dbReference type="Proteomes" id="UP000267900"/>
    </source>
</evidence>
<dbReference type="Proteomes" id="UP000267900">
    <property type="component" value="Chromosome"/>
</dbReference>
<reference evidence="1 2" key="1">
    <citation type="submission" date="2018-12" db="EMBL/GenBank/DDBJ databases">
        <title>The whole draft genome of Streptomyce luteoverticillatus CGMCC 15060.</title>
        <authorList>
            <person name="Feng Z."/>
            <person name="Chen G."/>
            <person name="Zhang J."/>
            <person name="Zhu H."/>
            <person name="Yu X."/>
            <person name="Zhang W."/>
            <person name="Zhang X."/>
        </authorList>
    </citation>
    <scope>NUCLEOTIDE SEQUENCE [LARGE SCALE GENOMIC DNA]</scope>
    <source>
        <strain evidence="1 2">CGMCC 15060</strain>
    </source>
</reference>
<evidence type="ECO:0000313" key="1">
    <source>
        <dbReference type="EMBL" id="AZQ74837.1"/>
    </source>
</evidence>
<keyword evidence="2" id="KW-1185">Reference proteome</keyword>
<sequence>MSGLETADHVSVHLTGCAKEDASTVFGALEAAFPEVGEPGTTGRGPAEEAKGGATVWCMIVDARTRATPRAVAPARLASPVTVDLFGAADPVRQVKEELGVVFGVEDHGTVPGEHELEVRLQLGSHPDA</sequence>
<accession>A0A3S9PR60</accession>
<protein>
    <submittedName>
        <fullName evidence="1">Uncharacterized protein</fullName>
    </submittedName>
</protein>
<proteinExistence type="predicted"/>
<dbReference type="OrthoDB" id="4325844at2"/>
<name>A0A3S9PR60_STRLT</name>
<gene>
    <name evidence="1" type="ORF">EKH77_29810</name>
</gene>